<accession>A0A0F9U6H0</accession>
<dbReference type="EMBL" id="LAZR01000125">
    <property type="protein sequence ID" value="KKN88780.1"/>
    <property type="molecule type" value="Genomic_DNA"/>
</dbReference>
<proteinExistence type="predicted"/>
<sequence length="140" mass="16036">MRVDVYSKYHAAEIEPRPRTVVISIGSPGESYELKEGWDDILRIEFDDVVKIPTGMTGHNIIAFSIEHAEILHEFIESYIESDFMIHCSAGVSRSVAVGSFMREVHGADLNLHETHSDEHCNSRVRRGLMNKYWRAQFSK</sequence>
<dbReference type="Gene3D" id="3.90.190.10">
    <property type="entry name" value="Protein tyrosine phosphatase superfamily"/>
    <property type="match status" value="1"/>
</dbReference>
<dbReference type="SUPFAM" id="SSF52799">
    <property type="entry name" value="(Phosphotyrosine protein) phosphatases II"/>
    <property type="match status" value="1"/>
</dbReference>
<gene>
    <name evidence="1" type="ORF">LCGC14_0243870</name>
</gene>
<protein>
    <recommendedName>
        <fullName evidence="2">Tyrosine specific protein phosphatases domain-containing protein</fullName>
    </recommendedName>
</protein>
<dbReference type="InterPro" id="IPR029021">
    <property type="entry name" value="Prot-tyrosine_phosphatase-like"/>
</dbReference>
<comment type="caution">
    <text evidence="1">The sequence shown here is derived from an EMBL/GenBank/DDBJ whole genome shotgun (WGS) entry which is preliminary data.</text>
</comment>
<organism evidence="1">
    <name type="scientific">marine sediment metagenome</name>
    <dbReference type="NCBI Taxonomy" id="412755"/>
    <lineage>
        <taxon>unclassified sequences</taxon>
        <taxon>metagenomes</taxon>
        <taxon>ecological metagenomes</taxon>
    </lineage>
</organism>
<evidence type="ECO:0000313" key="1">
    <source>
        <dbReference type="EMBL" id="KKN88780.1"/>
    </source>
</evidence>
<reference evidence="1" key="1">
    <citation type="journal article" date="2015" name="Nature">
        <title>Complex archaea that bridge the gap between prokaryotes and eukaryotes.</title>
        <authorList>
            <person name="Spang A."/>
            <person name="Saw J.H."/>
            <person name="Jorgensen S.L."/>
            <person name="Zaremba-Niedzwiedzka K."/>
            <person name="Martijn J."/>
            <person name="Lind A.E."/>
            <person name="van Eijk R."/>
            <person name="Schleper C."/>
            <person name="Guy L."/>
            <person name="Ettema T.J."/>
        </authorList>
    </citation>
    <scope>NUCLEOTIDE SEQUENCE</scope>
</reference>
<name>A0A0F9U6H0_9ZZZZ</name>
<dbReference type="AlphaFoldDB" id="A0A0F9U6H0"/>
<evidence type="ECO:0008006" key="2">
    <source>
        <dbReference type="Google" id="ProtNLM"/>
    </source>
</evidence>